<feature type="transmembrane region" description="Helical" evidence="1">
    <location>
        <begin position="172"/>
        <end position="189"/>
    </location>
</feature>
<dbReference type="Proteomes" id="UP001139409">
    <property type="component" value="Unassembled WGS sequence"/>
</dbReference>
<feature type="transmembrane region" description="Helical" evidence="1">
    <location>
        <begin position="71"/>
        <end position="90"/>
    </location>
</feature>
<organism evidence="2 3">
    <name type="scientific">Fulvivirga sedimenti</name>
    <dbReference type="NCBI Taxonomy" id="2879465"/>
    <lineage>
        <taxon>Bacteria</taxon>
        <taxon>Pseudomonadati</taxon>
        <taxon>Bacteroidota</taxon>
        <taxon>Cytophagia</taxon>
        <taxon>Cytophagales</taxon>
        <taxon>Fulvivirgaceae</taxon>
        <taxon>Fulvivirga</taxon>
    </lineage>
</organism>
<keyword evidence="1" id="KW-0472">Membrane</keyword>
<name>A0A9X1HVH5_9BACT</name>
<dbReference type="Pfam" id="PF13795">
    <property type="entry name" value="HupE_UreJ_2"/>
    <property type="match status" value="1"/>
</dbReference>
<keyword evidence="3" id="KW-1185">Reference proteome</keyword>
<feature type="transmembrane region" description="Helical" evidence="1">
    <location>
        <begin position="145"/>
        <end position="165"/>
    </location>
</feature>
<feature type="transmembrane region" description="Helical" evidence="1">
    <location>
        <begin position="102"/>
        <end position="125"/>
    </location>
</feature>
<dbReference type="EMBL" id="JAIXNE010000006">
    <property type="protein sequence ID" value="MCA6078416.1"/>
    <property type="molecule type" value="Genomic_DNA"/>
</dbReference>
<comment type="caution">
    <text evidence="2">The sequence shown here is derived from an EMBL/GenBank/DDBJ whole genome shotgun (WGS) entry which is preliminary data.</text>
</comment>
<evidence type="ECO:0000313" key="3">
    <source>
        <dbReference type="Proteomes" id="UP001139409"/>
    </source>
</evidence>
<protein>
    <submittedName>
        <fullName evidence="2">HupE/UreJ family protein</fullName>
    </submittedName>
</protein>
<reference evidence="2" key="1">
    <citation type="submission" date="2021-09" db="EMBL/GenBank/DDBJ databases">
        <title>Fulvivirga sp. isolated from coastal sediment.</title>
        <authorList>
            <person name="Yu H."/>
        </authorList>
    </citation>
    <scope>NUCLEOTIDE SEQUENCE</scope>
    <source>
        <strain evidence="2">1062</strain>
    </source>
</reference>
<evidence type="ECO:0000313" key="2">
    <source>
        <dbReference type="EMBL" id="MCA6078416.1"/>
    </source>
</evidence>
<feature type="transmembrane region" description="Helical" evidence="1">
    <location>
        <begin position="43"/>
        <end position="65"/>
    </location>
</feature>
<dbReference type="InterPro" id="IPR032809">
    <property type="entry name" value="Put_HupE_UreJ"/>
</dbReference>
<dbReference type="RefSeq" id="WP_225699276.1">
    <property type="nucleotide sequence ID" value="NZ_JAIXNE010000006.1"/>
</dbReference>
<feature type="transmembrane region" description="Helical" evidence="1">
    <location>
        <begin position="20"/>
        <end position="36"/>
    </location>
</feature>
<gene>
    <name evidence="2" type="ORF">LDX50_26320</name>
</gene>
<dbReference type="AlphaFoldDB" id="A0A9X1HVH5"/>
<keyword evidence="1" id="KW-1133">Transmembrane helix</keyword>
<proteinExistence type="predicted"/>
<accession>A0A9X1HVH5</accession>
<evidence type="ECO:0000256" key="1">
    <source>
        <dbReference type="SAM" id="Phobius"/>
    </source>
</evidence>
<keyword evidence="1" id="KW-0812">Transmembrane</keyword>
<sequence>MSDFKIFLELGWDHILQRDGLDHKLFIIALASIYLISDWKKVLILVTAFTIGHSITLALATLGLIPFNDELIEFLIPVTIFLTALSNLFRKESRIATSKVQTNYILAIGFGLIHGLGFSNYLRAIMGRNNEIASQLLAFNLGLEVGQIIIVAIFLLFSFIFVDLIGIARRDWRLVISSAVGGVALYLITETPYWQHLSE</sequence>